<evidence type="ECO:0008006" key="4">
    <source>
        <dbReference type="Google" id="ProtNLM"/>
    </source>
</evidence>
<comment type="caution">
    <text evidence="2">The sequence shown here is derived from an EMBL/GenBank/DDBJ whole genome shotgun (WGS) entry which is preliminary data.</text>
</comment>
<name>W2C5W9_9BACT</name>
<evidence type="ECO:0000313" key="3">
    <source>
        <dbReference type="Proteomes" id="UP000018837"/>
    </source>
</evidence>
<dbReference type="Proteomes" id="UP000018837">
    <property type="component" value="Unassembled WGS sequence"/>
</dbReference>
<gene>
    <name evidence="2" type="ORF">N425_03790</name>
</gene>
<evidence type="ECO:0000313" key="2">
    <source>
        <dbReference type="EMBL" id="ETK02535.1"/>
    </source>
</evidence>
<feature type="compositionally biased region" description="Basic and acidic residues" evidence="1">
    <location>
        <begin position="77"/>
        <end position="88"/>
    </location>
</feature>
<proteinExistence type="predicted"/>
<feature type="region of interest" description="Disordered" evidence="1">
    <location>
        <begin position="1"/>
        <end position="95"/>
    </location>
</feature>
<feature type="compositionally biased region" description="Basic and acidic residues" evidence="1">
    <location>
        <begin position="1"/>
        <end position="20"/>
    </location>
</feature>
<dbReference type="EMBL" id="AYUF01000340">
    <property type="protein sequence ID" value="ETK02535.1"/>
    <property type="molecule type" value="Genomic_DNA"/>
</dbReference>
<dbReference type="AlphaFoldDB" id="W2C5W9"/>
<dbReference type="PATRIC" id="fig|1411148.3.peg.504"/>
<accession>W2C5W9</accession>
<organism evidence="2 3">
    <name type="scientific">Tannerella sp. oral taxon BU063 isolate Cell 2</name>
    <dbReference type="NCBI Taxonomy" id="1411148"/>
    <lineage>
        <taxon>Bacteria</taxon>
        <taxon>Pseudomonadati</taxon>
        <taxon>Bacteroidota</taxon>
        <taxon>Bacteroidia</taxon>
        <taxon>Bacteroidales</taxon>
        <taxon>Tannerellaceae</taxon>
        <taxon>Tannerella</taxon>
    </lineage>
</organism>
<dbReference type="InterPro" id="IPR021823">
    <property type="entry name" value="DUF3408"/>
</dbReference>
<protein>
    <recommendedName>
        <fullName evidence="4">Conjugal transfer protein TraC</fullName>
    </recommendedName>
</protein>
<reference evidence="2 3" key="1">
    <citation type="submission" date="2013-11" db="EMBL/GenBank/DDBJ databases">
        <title>Single cell genomics of uncultured Tannerella BU063 (oral taxon 286).</title>
        <authorList>
            <person name="Beall C.J."/>
            <person name="Campbell A.G."/>
            <person name="Griffen A.L."/>
            <person name="Podar M."/>
            <person name="Leys E.J."/>
        </authorList>
    </citation>
    <scope>NUCLEOTIDE SEQUENCE [LARGE SCALE GENOMIC DNA]</scope>
    <source>
        <strain evidence="2">Cell 2</strain>
    </source>
</reference>
<evidence type="ECO:0000256" key="1">
    <source>
        <dbReference type="SAM" id="MobiDB-lite"/>
    </source>
</evidence>
<sequence length="173" mass="19436">MSSIQERRQQILSEKLREMGDIGVKTRTPEESPSFDPPVDLGEIEDAQKPEAIPEETAAEQPQAITEQETAPASPPKDPKPRVKKDEPTETPGVSFEQYSARFLVSVRTDGSKSGFTIRSSILQLLRDVLRDVRARITLTAYIENILLDHLKTHQSLLNKAADRHKRNPTINL</sequence>
<dbReference type="Pfam" id="PF11888">
    <property type="entry name" value="DUF3408"/>
    <property type="match status" value="1"/>
</dbReference>